<keyword evidence="3" id="KW-0813">Transport</keyword>
<dbReference type="Pfam" id="PF22461">
    <property type="entry name" value="SLBB_2"/>
    <property type="match status" value="2"/>
</dbReference>
<evidence type="ECO:0000256" key="9">
    <source>
        <dbReference type="ARBA" id="ARBA00023065"/>
    </source>
</evidence>
<dbReference type="GO" id="GO:0015159">
    <property type="term" value="F:polysaccharide transmembrane transporter activity"/>
    <property type="evidence" value="ECO:0007669"/>
    <property type="project" value="InterPro"/>
</dbReference>
<dbReference type="STRING" id="463025.BAU08_07770"/>
<feature type="domain" description="SLBB" evidence="17">
    <location>
        <begin position="266"/>
        <end position="348"/>
    </location>
</feature>
<protein>
    <submittedName>
        <fullName evidence="18">Multidrug MFS transporter</fullName>
    </submittedName>
</protein>
<evidence type="ECO:0000256" key="2">
    <source>
        <dbReference type="ARBA" id="ARBA00009450"/>
    </source>
</evidence>
<keyword evidence="7 15" id="KW-0732">Signal</keyword>
<dbReference type="Pfam" id="PF02563">
    <property type="entry name" value="Poly_export"/>
    <property type="match status" value="1"/>
</dbReference>
<evidence type="ECO:0000256" key="10">
    <source>
        <dbReference type="ARBA" id="ARBA00023114"/>
    </source>
</evidence>
<evidence type="ECO:0000256" key="8">
    <source>
        <dbReference type="ARBA" id="ARBA00023047"/>
    </source>
</evidence>
<proteinExistence type="inferred from homology"/>
<dbReference type="GO" id="GO:0015288">
    <property type="term" value="F:porin activity"/>
    <property type="evidence" value="ECO:0007669"/>
    <property type="project" value="UniProtKB-KW"/>
</dbReference>
<organism evidence="18 19">
    <name type="scientific">Bordetella bronchialis</name>
    <dbReference type="NCBI Taxonomy" id="463025"/>
    <lineage>
        <taxon>Bacteria</taxon>
        <taxon>Pseudomonadati</taxon>
        <taxon>Pseudomonadota</taxon>
        <taxon>Betaproteobacteria</taxon>
        <taxon>Burkholderiales</taxon>
        <taxon>Alcaligenaceae</taxon>
        <taxon>Bordetella</taxon>
    </lineage>
</organism>
<keyword evidence="8" id="KW-0625">Polysaccharide transport</keyword>
<feature type="signal peptide" evidence="15">
    <location>
        <begin position="1"/>
        <end position="27"/>
    </location>
</feature>
<keyword evidence="11" id="KW-0472">Membrane</keyword>
<accession>A0A193FU13</accession>
<keyword evidence="4" id="KW-1134">Transmembrane beta strand</keyword>
<dbReference type="PROSITE" id="PS51257">
    <property type="entry name" value="PROKAR_LIPOPROTEIN"/>
    <property type="match status" value="1"/>
</dbReference>
<evidence type="ECO:0000256" key="4">
    <source>
        <dbReference type="ARBA" id="ARBA00022452"/>
    </source>
</evidence>
<dbReference type="Proteomes" id="UP000092213">
    <property type="component" value="Chromosome"/>
</dbReference>
<dbReference type="GO" id="GO:0006811">
    <property type="term" value="P:monoatomic ion transport"/>
    <property type="evidence" value="ECO:0007669"/>
    <property type="project" value="UniProtKB-KW"/>
</dbReference>
<feature type="chain" id="PRO_5008258340" evidence="15">
    <location>
        <begin position="28"/>
        <end position="379"/>
    </location>
</feature>
<keyword evidence="12" id="KW-0564">Palmitate</keyword>
<evidence type="ECO:0000256" key="14">
    <source>
        <dbReference type="ARBA" id="ARBA00023288"/>
    </source>
</evidence>
<feature type="domain" description="SLBB" evidence="17">
    <location>
        <begin position="181"/>
        <end position="259"/>
    </location>
</feature>
<keyword evidence="14" id="KW-0449">Lipoprotein</keyword>
<evidence type="ECO:0000256" key="3">
    <source>
        <dbReference type="ARBA" id="ARBA00022448"/>
    </source>
</evidence>
<reference evidence="18 19" key="1">
    <citation type="submission" date="2016-06" db="EMBL/GenBank/DDBJ databases">
        <title>Complete genome sequences of Bordetella bronchialis and Bordetella flabilis.</title>
        <authorList>
            <person name="LiPuma J.J."/>
            <person name="Spilker T."/>
        </authorList>
    </citation>
    <scope>NUCLEOTIDE SEQUENCE [LARGE SCALE GENOMIC DNA]</scope>
    <source>
        <strain evidence="18 19">AU17976</strain>
    </source>
</reference>
<evidence type="ECO:0000259" key="17">
    <source>
        <dbReference type="Pfam" id="PF22461"/>
    </source>
</evidence>
<evidence type="ECO:0000256" key="15">
    <source>
        <dbReference type="SAM" id="SignalP"/>
    </source>
</evidence>
<dbReference type="PANTHER" id="PTHR33619:SF3">
    <property type="entry name" value="POLYSACCHARIDE EXPORT PROTEIN GFCE-RELATED"/>
    <property type="match status" value="1"/>
</dbReference>
<name>A0A193FU13_9BORD</name>
<evidence type="ECO:0000313" key="18">
    <source>
        <dbReference type="EMBL" id="ANN71242.1"/>
    </source>
</evidence>
<evidence type="ECO:0000313" key="19">
    <source>
        <dbReference type="Proteomes" id="UP000092213"/>
    </source>
</evidence>
<comment type="subcellular location">
    <subcellularLocation>
        <location evidence="1">Cell outer membrane</location>
        <topology evidence="1">Multi-pass membrane protein</topology>
    </subcellularLocation>
</comment>
<evidence type="ECO:0000256" key="1">
    <source>
        <dbReference type="ARBA" id="ARBA00004571"/>
    </source>
</evidence>
<evidence type="ECO:0000259" key="16">
    <source>
        <dbReference type="Pfam" id="PF02563"/>
    </source>
</evidence>
<dbReference type="InterPro" id="IPR049712">
    <property type="entry name" value="Poly_export"/>
</dbReference>
<dbReference type="Gene3D" id="3.10.560.10">
    <property type="entry name" value="Outer membrane lipoprotein wza domain like"/>
    <property type="match status" value="2"/>
</dbReference>
<gene>
    <name evidence="18" type="ORF">BAU08_07770</name>
</gene>
<keyword evidence="13" id="KW-0998">Cell outer membrane</keyword>
<dbReference type="Gene3D" id="3.30.1950.10">
    <property type="entry name" value="wza like domain"/>
    <property type="match status" value="1"/>
</dbReference>
<dbReference type="RefSeq" id="WP_066668818.1">
    <property type="nucleotide sequence ID" value="NZ_CP016171.1"/>
</dbReference>
<dbReference type="InterPro" id="IPR054765">
    <property type="entry name" value="SLBB_dom"/>
</dbReference>
<keyword evidence="9" id="KW-0406">Ion transport</keyword>
<dbReference type="GO" id="GO:0046930">
    <property type="term" value="C:pore complex"/>
    <property type="evidence" value="ECO:0007669"/>
    <property type="project" value="UniProtKB-KW"/>
</dbReference>
<dbReference type="PANTHER" id="PTHR33619">
    <property type="entry name" value="POLYSACCHARIDE EXPORT PROTEIN GFCE-RELATED"/>
    <property type="match status" value="1"/>
</dbReference>
<dbReference type="GO" id="GO:0009279">
    <property type="term" value="C:cell outer membrane"/>
    <property type="evidence" value="ECO:0007669"/>
    <property type="project" value="UniProtKB-SubCell"/>
</dbReference>
<feature type="domain" description="Polysaccharide export protein N-terminal" evidence="16">
    <location>
        <begin position="78"/>
        <end position="175"/>
    </location>
</feature>
<comment type="similarity">
    <text evidence="2">Belongs to the BexD/CtrA/VexA family.</text>
</comment>
<evidence type="ECO:0000256" key="12">
    <source>
        <dbReference type="ARBA" id="ARBA00023139"/>
    </source>
</evidence>
<dbReference type="EMBL" id="CP016171">
    <property type="protein sequence ID" value="ANN71242.1"/>
    <property type="molecule type" value="Genomic_DNA"/>
</dbReference>
<keyword evidence="6" id="KW-0812">Transmembrane</keyword>
<evidence type="ECO:0000256" key="7">
    <source>
        <dbReference type="ARBA" id="ARBA00022729"/>
    </source>
</evidence>
<dbReference type="InterPro" id="IPR003715">
    <property type="entry name" value="Poly_export_N"/>
</dbReference>
<evidence type="ECO:0000256" key="11">
    <source>
        <dbReference type="ARBA" id="ARBA00023136"/>
    </source>
</evidence>
<dbReference type="AlphaFoldDB" id="A0A193FU13"/>
<sequence>MNTTLRTLCRGALMVALVSLLGACAFAPGMRYKPDFLVDPNDPNSKVQVTAITPRVAMEQTKSNEQPVGDNVRKLLGTPSPYVIGPGDILSIVVWDHPELVLPTQTYSIGTGPTELTFGDTGAGIPGYPVSSDGYIQFPYVGLVKVAGLTEAQVRSSLIRGSANYIQDPQITVRVLGYRSKRVFVEGEVKTPGPLPITDVPMTLPQAINTAGGVLPTADRSRVYVTRNGQTTRVDLPALQQAGIDPTSILLHSNDIVRVVPRDENKVYVMGEVTQPLALTMRDGVLSLGDALGETGGPSQLTSEPADIYVVRSMPNATPEVFRLDSASPQAMAVAQKFPLQSKDVVFVDAGNLVRWNRFISLLFPSAQTVQTVDAVRRD</sequence>
<evidence type="ECO:0000256" key="6">
    <source>
        <dbReference type="ARBA" id="ARBA00022692"/>
    </source>
</evidence>
<evidence type="ECO:0000256" key="5">
    <source>
        <dbReference type="ARBA" id="ARBA00022597"/>
    </source>
</evidence>
<evidence type="ECO:0000256" key="13">
    <source>
        <dbReference type="ARBA" id="ARBA00023237"/>
    </source>
</evidence>
<keyword evidence="10" id="KW-0626">Porin</keyword>
<keyword evidence="5" id="KW-0762">Sugar transport</keyword>